<proteinExistence type="predicted"/>
<dbReference type="SUPFAM" id="SSF55347">
    <property type="entry name" value="Glyceraldehyde-3-phosphate dehydrogenase-like, C-terminal domain"/>
    <property type="match status" value="1"/>
</dbReference>
<dbReference type="InterPro" id="IPR000683">
    <property type="entry name" value="Gfo/Idh/MocA-like_OxRdtase_N"/>
</dbReference>
<sequence length="444" mass="49457">MTTRRDFIKKLMTGAAAVSLGSVLPGVVSARAAGANERIRIGVIGVNSRGNALAQGFAKMRDCEVTCVCDVDSRALAKCREDIAKVCGRKPRGERDLRRLLESEDVDAVVIAMPDHWHAAAAVMAMKAGKHVYLEKPTSHNPAENELLIRAALKYDRVVQVGNQRRSWPNVIEAVAAIRAGEIGRVRYAKSWYVNNRPSIGIGREVPVPGWLDWDLWQGPAPRVKAFRDNVVHYNWHWFWHWGTGEALNNGTHFVDILRWGLGVEYPTLVTSVGGRYRFQDDWETPDTQLITYQFGDEASCSWEGRSCNGTPVDGFGVGTAFYGETGTLFISGGNEYRIADMGGKTVKEVQSALKFEEGNLLNPSEQLDVIHFRNWFDAIRKGEKLNSGIVDACISTQLVQLGNIAQRVGRSLRIDPTTGRILDDREAGDLWGRTYEKGWEIRV</sequence>
<evidence type="ECO:0000259" key="2">
    <source>
        <dbReference type="Pfam" id="PF19051"/>
    </source>
</evidence>
<evidence type="ECO:0000313" key="4">
    <source>
        <dbReference type="Proteomes" id="UP000319374"/>
    </source>
</evidence>
<organism evidence="3 4">
    <name type="scientific">Alistipes dispar</name>
    <dbReference type="NCBI Taxonomy" id="2585119"/>
    <lineage>
        <taxon>Bacteria</taxon>
        <taxon>Pseudomonadati</taxon>
        <taxon>Bacteroidota</taxon>
        <taxon>Bacteroidia</taxon>
        <taxon>Bacteroidales</taxon>
        <taxon>Rikenellaceae</taxon>
        <taxon>Alistipes</taxon>
    </lineage>
</organism>
<dbReference type="PANTHER" id="PTHR43818:SF5">
    <property type="entry name" value="OXIDOREDUCTASE FAMILY PROTEIN"/>
    <property type="match status" value="1"/>
</dbReference>
<accession>A0A4Y1WZF1</accession>
<dbReference type="Gene3D" id="3.40.50.720">
    <property type="entry name" value="NAD(P)-binding Rossmann-like Domain"/>
    <property type="match status" value="1"/>
</dbReference>
<dbReference type="Gene3D" id="3.30.360.10">
    <property type="entry name" value="Dihydrodipicolinate Reductase, domain 2"/>
    <property type="match status" value="1"/>
</dbReference>
<dbReference type="SUPFAM" id="SSF51735">
    <property type="entry name" value="NAD(P)-binding Rossmann-fold domains"/>
    <property type="match status" value="1"/>
</dbReference>
<feature type="domain" description="Gfo/Idh/MocA-like oxidoreductase N-terminal" evidence="1">
    <location>
        <begin position="39"/>
        <end position="162"/>
    </location>
</feature>
<protein>
    <submittedName>
        <fullName evidence="3">Dehydrogenase</fullName>
    </submittedName>
</protein>
<dbReference type="KEGG" id="ada:A5CPEGH6_10250"/>
<dbReference type="RefSeq" id="WP_141428211.1">
    <property type="nucleotide sequence ID" value="NZ_AP019736.1"/>
</dbReference>
<evidence type="ECO:0000313" key="3">
    <source>
        <dbReference type="EMBL" id="BBL06387.1"/>
    </source>
</evidence>
<dbReference type="InterPro" id="IPR036291">
    <property type="entry name" value="NAD(P)-bd_dom_sf"/>
</dbReference>
<dbReference type="GO" id="GO:0000166">
    <property type="term" value="F:nucleotide binding"/>
    <property type="evidence" value="ECO:0007669"/>
    <property type="project" value="InterPro"/>
</dbReference>
<feature type="domain" description="Gfo/Idh/MocA-like oxidoreductase bacterial type C-terminal" evidence="2">
    <location>
        <begin position="206"/>
        <end position="266"/>
    </location>
</feature>
<dbReference type="PROSITE" id="PS51318">
    <property type="entry name" value="TAT"/>
    <property type="match status" value="1"/>
</dbReference>
<keyword evidence="4" id="KW-1185">Reference proteome</keyword>
<name>A0A4Y1WZF1_9BACT</name>
<dbReference type="InterPro" id="IPR006311">
    <property type="entry name" value="TAT_signal"/>
</dbReference>
<dbReference type="NCBIfam" id="TIGR01409">
    <property type="entry name" value="TAT_signal_seq"/>
    <property type="match status" value="1"/>
</dbReference>
<evidence type="ECO:0000259" key="1">
    <source>
        <dbReference type="Pfam" id="PF01408"/>
    </source>
</evidence>
<dbReference type="EMBL" id="AP019736">
    <property type="protein sequence ID" value="BBL06387.1"/>
    <property type="molecule type" value="Genomic_DNA"/>
</dbReference>
<dbReference type="InterPro" id="IPR050463">
    <property type="entry name" value="Gfo/Idh/MocA_oxidrdct_glycsds"/>
</dbReference>
<gene>
    <name evidence="3" type="ORF">A5CPEGH6_10250</name>
</gene>
<dbReference type="Pfam" id="PF19051">
    <property type="entry name" value="GFO_IDH_MocA_C2"/>
    <property type="match status" value="1"/>
</dbReference>
<dbReference type="PANTHER" id="PTHR43818">
    <property type="entry name" value="BCDNA.GH03377"/>
    <property type="match status" value="1"/>
</dbReference>
<reference evidence="4" key="1">
    <citation type="submission" date="2019-06" db="EMBL/GenBank/DDBJ databases">
        <title>Alistipes onderdonkii subsp. vulgaris subsp. nov., Alistipes dispar sp. nov. and Alistipes communis sp. nov., isolated from human faeces, and creation of Alistipes onderdonkii subsp. onderdonkii subsp. nov.</title>
        <authorList>
            <person name="Sakamoto M."/>
            <person name="Ikeyama N."/>
            <person name="Ogata Y."/>
            <person name="Suda W."/>
            <person name="Iino T."/>
            <person name="Hattori M."/>
            <person name="Ohkuma M."/>
        </authorList>
    </citation>
    <scope>NUCLEOTIDE SEQUENCE [LARGE SCALE GENOMIC DNA]</scope>
    <source>
        <strain evidence="4">5CPEGH6</strain>
    </source>
</reference>
<dbReference type="Proteomes" id="UP000319374">
    <property type="component" value="Chromosome"/>
</dbReference>
<dbReference type="Pfam" id="PF01408">
    <property type="entry name" value="GFO_IDH_MocA"/>
    <property type="match status" value="1"/>
</dbReference>
<dbReference type="AlphaFoldDB" id="A0A4Y1WZF1"/>
<dbReference type="GeneID" id="98673003"/>
<dbReference type="InterPro" id="IPR043906">
    <property type="entry name" value="Gfo/Idh/MocA_OxRdtase_bact_C"/>
</dbReference>
<dbReference type="OrthoDB" id="9795543at2"/>
<dbReference type="InterPro" id="IPR019546">
    <property type="entry name" value="TAT_signal_bac_arc"/>
</dbReference>